<evidence type="ECO:0000256" key="12">
    <source>
        <dbReference type="ARBA" id="ARBA00023136"/>
    </source>
</evidence>
<sequence length="431" mass="49828">MKTQHRYLILILFTVLIPSGLWLLTFPNTTIKHDAFPFFVYTSQWCSVIGFSLFAMSFILTTRLKGIETYFGGLDKLYQKHITVGTWAFFMILAHPLLLLLRWIPDDIEKTFWYLLPLHRKLEINAGSWALWLLIVLLLFTLVIKLPYNSWKITHKFMGLSFILMLVHVFGVQHFYEHNRYLALYFIVLGTLAVLSFLYKSIFYKWLSHTYTFEVLAIEKLSDTVMDITLFDTGFNFKFVPGQFCFFQFKHPHLSMESHPFTICGSPKKNEIHILVKALGDYTSQLYDTLTPHTVALAEGPYGCFDYKLGTSKQIWIAGGVGIAPFVSWCHDLERHPWPELEVDLYYCVHQSSETFHGEAFETLAARMPHFHVHIHCSNTSGHIQSSAIAGPHNKTLFICSPKNLRTALLKGFDALNVPKANIIYEDFDFI</sequence>
<feature type="transmembrane region" description="Helical" evidence="13">
    <location>
        <begin position="157"/>
        <end position="176"/>
    </location>
</feature>
<feature type="transmembrane region" description="Helical" evidence="13">
    <location>
        <begin position="182"/>
        <end position="199"/>
    </location>
</feature>
<dbReference type="Gene3D" id="3.40.50.80">
    <property type="entry name" value="Nucleotide-binding domain of ferredoxin-NADP reductase (FNR) module"/>
    <property type="match status" value="1"/>
</dbReference>
<dbReference type="InterPro" id="IPR017938">
    <property type="entry name" value="Riboflavin_synthase-like_b-brl"/>
</dbReference>
<dbReference type="PRINTS" id="PR00410">
    <property type="entry name" value="PHEHYDRXLASE"/>
</dbReference>
<dbReference type="GO" id="GO:0050660">
    <property type="term" value="F:flavin adenine dinucleotide binding"/>
    <property type="evidence" value="ECO:0007669"/>
    <property type="project" value="TreeGrafter"/>
</dbReference>
<dbReference type="PROSITE" id="PS51384">
    <property type="entry name" value="FAD_FR"/>
    <property type="match status" value="1"/>
</dbReference>
<evidence type="ECO:0000256" key="8">
    <source>
        <dbReference type="ARBA" id="ARBA00022989"/>
    </source>
</evidence>
<keyword evidence="3" id="KW-0285">Flavoprotein</keyword>
<dbReference type="Gene3D" id="2.40.30.10">
    <property type="entry name" value="Translation factors"/>
    <property type="match status" value="1"/>
</dbReference>
<dbReference type="InterPro" id="IPR050415">
    <property type="entry name" value="MRET"/>
</dbReference>
<evidence type="ECO:0000313" key="18">
    <source>
        <dbReference type="Proteomes" id="UP001231587"/>
    </source>
</evidence>
<protein>
    <submittedName>
        <fullName evidence="15">Ferric reductase</fullName>
    </submittedName>
</protein>
<keyword evidence="8 13" id="KW-1133">Transmembrane helix</keyword>
<dbReference type="RefSeq" id="WP_057779877.1">
    <property type="nucleotide sequence ID" value="NZ_JAGGJQ010000007.1"/>
</dbReference>
<dbReference type="GO" id="GO:0046872">
    <property type="term" value="F:metal ion binding"/>
    <property type="evidence" value="ECO:0007669"/>
    <property type="project" value="UniProtKB-KW"/>
</dbReference>
<dbReference type="EMBL" id="JAUSUU010000007">
    <property type="protein sequence ID" value="MDQ0336061.1"/>
    <property type="molecule type" value="Genomic_DNA"/>
</dbReference>
<keyword evidence="7" id="KW-0274">FAD</keyword>
<accession>A0A9X1C966</accession>
<gene>
    <name evidence="15" type="ORF">J2Z56_002456</name>
    <name evidence="16" type="ORF">J2Z57_002513</name>
</gene>
<dbReference type="EMBL" id="JAGGJQ010000007">
    <property type="protein sequence ID" value="MBP1840526.1"/>
    <property type="molecule type" value="Genomic_DNA"/>
</dbReference>
<evidence type="ECO:0000256" key="4">
    <source>
        <dbReference type="ARBA" id="ARBA00022692"/>
    </source>
</evidence>
<dbReference type="SUPFAM" id="SSF52343">
    <property type="entry name" value="Ferredoxin reductase-like, C-terminal NADP-linked domain"/>
    <property type="match status" value="1"/>
</dbReference>
<keyword evidence="4 13" id="KW-0812">Transmembrane</keyword>
<evidence type="ECO:0000313" key="16">
    <source>
        <dbReference type="EMBL" id="MDQ0336061.1"/>
    </source>
</evidence>
<dbReference type="InterPro" id="IPR039261">
    <property type="entry name" value="FNR_nucleotide-bd"/>
</dbReference>
<comment type="cofactor">
    <cofactor evidence="1">
        <name>FAD</name>
        <dbReference type="ChEBI" id="CHEBI:57692"/>
    </cofactor>
</comment>
<evidence type="ECO:0000256" key="11">
    <source>
        <dbReference type="ARBA" id="ARBA00023014"/>
    </source>
</evidence>
<feature type="transmembrane region" description="Helical" evidence="13">
    <location>
        <begin position="7"/>
        <end position="26"/>
    </location>
</feature>
<dbReference type="Pfam" id="PF00175">
    <property type="entry name" value="NAD_binding_1"/>
    <property type="match status" value="1"/>
</dbReference>
<dbReference type="GO" id="GO:0016491">
    <property type="term" value="F:oxidoreductase activity"/>
    <property type="evidence" value="ECO:0007669"/>
    <property type="project" value="UniProtKB-KW"/>
</dbReference>
<evidence type="ECO:0000256" key="6">
    <source>
        <dbReference type="ARBA" id="ARBA00022723"/>
    </source>
</evidence>
<comment type="subcellular location">
    <subcellularLocation>
        <location evidence="2">Membrane</location>
        <topology evidence="2">Multi-pass membrane protein</topology>
    </subcellularLocation>
</comment>
<keyword evidence="10" id="KW-0408">Iron</keyword>
<feature type="transmembrane region" description="Helical" evidence="13">
    <location>
        <begin position="82"/>
        <end position="104"/>
    </location>
</feature>
<reference evidence="15" key="1">
    <citation type="submission" date="2021-03" db="EMBL/GenBank/DDBJ databases">
        <title>Genomic Encyclopedia of Type Strains, Phase IV (KMG-IV): sequencing the most valuable type-strain genomes for metagenomic binning, comparative biology and taxonomic classification.</title>
        <authorList>
            <person name="Goeker M."/>
        </authorList>
    </citation>
    <scope>NUCLEOTIDE SEQUENCE</scope>
    <source>
        <strain evidence="15">DSM 15523</strain>
        <strain evidence="16 18">DSM 16476</strain>
    </source>
</reference>
<dbReference type="Pfam" id="PF08022">
    <property type="entry name" value="FAD_binding_8"/>
    <property type="match status" value="1"/>
</dbReference>
<dbReference type="PANTHER" id="PTHR47354:SF8">
    <property type="entry name" value="1,2-PHENYLACETYL-COA EPOXIDASE, SUBUNIT E"/>
    <property type="match status" value="1"/>
</dbReference>
<dbReference type="InterPro" id="IPR017927">
    <property type="entry name" value="FAD-bd_FR_type"/>
</dbReference>
<evidence type="ECO:0000313" key="17">
    <source>
        <dbReference type="Proteomes" id="UP001138672"/>
    </source>
</evidence>
<keyword evidence="12 13" id="KW-0472">Membrane</keyword>
<dbReference type="OrthoDB" id="9789468at2"/>
<feature type="transmembrane region" description="Helical" evidence="13">
    <location>
        <begin position="38"/>
        <end position="61"/>
    </location>
</feature>
<feature type="domain" description="FAD-binding FR-type" evidence="14">
    <location>
        <begin position="208"/>
        <end position="308"/>
    </location>
</feature>
<evidence type="ECO:0000256" key="9">
    <source>
        <dbReference type="ARBA" id="ARBA00023002"/>
    </source>
</evidence>
<keyword evidence="11" id="KW-0411">Iron-sulfur</keyword>
<comment type="caution">
    <text evidence="15">The sequence shown here is derived from an EMBL/GenBank/DDBJ whole genome shotgun (WGS) entry which is preliminary data.</text>
</comment>
<dbReference type="PANTHER" id="PTHR47354">
    <property type="entry name" value="NADH OXIDOREDUCTASE HCR"/>
    <property type="match status" value="1"/>
</dbReference>
<dbReference type="InterPro" id="IPR001433">
    <property type="entry name" value="OxRdtase_FAD/NAD-bd"/>
</dbReference>
<dbReference type="GO" id="GO:0016020">
    <property type="term" value="C:membrane"/>
    <property type="evidence" value="ECO:0007669"/>
    <property type="project" value="UniProtKB-SubCell"/>
</dbReference>
<dbReference type="GO" id="GO:0051537">
    <property type="term" value="F:2 iron, 2 sulfur cluster binding"/>
    <property type="evidence" value="ECO:0007669"/>
    <property type="project" value="UniProtKB-KW"/>
</dbReference>
<evidence type="ECO:0000256" key="7">
    <source>
        <dbReference type="ARBA" id="ARBA00022827"/>
    </source>
</evidence>
<feature type="transmembrane region" description="Helical" evidence="13">
    <location>
        <begin position="124"/>
        <end position="145"/>
    </location>
</feature>
<evidence type="ECO:0000256" key="10">
    <source>
        <dbReference type="ARBA" id="ARBA00023004"/>
    </source>
</evidence>
<dbReference type="SUPFAM" id="SSF63380">
    <property type="entry name" value="Riboflavin synthase domain-like"/>
    <property type="match status" value="1"/>
</dbReference>
<organism evidence="15 17">
    <name type="scientific">Formosa algae</name>
    <dbReference type="NCBI Taxonomy" id="225843"/>
    <lineage>
        <taxon>Bacteria</taxon>
        <taxon>Pseudomonadati</taxon>
        <taxon>Bacteroidota</taxon>
        <taxon>Flavobacteriia</taxon>
        <taxon>Flavobacteriales</taxon>
        <taxon>Flavobacteriaceae</taxon>
        <taxon>Formosa</taxon>
    </lineage>
</organism>
<dbReference type="Proteomes" id="UP001138672">
    <property type="component" value="Unassembled WGS sequence"/>
</dbReference>
<evidence type="ECO:0000256" key="5">
    <source>
        <dbReference type="ARBA" id="ARBA00022714"/>
    </source>
</evidence>
<dbReference type="InterPro" id="IPR013112">
    <property type="entry name" value="FAD-bd_8"/>
</dbReference>
<name>A0A9X1C966_9FLAO</name>
<dbReference type="Proteomes" id="UP001231587">
    <property type="component" value="Unassembled WGS sequence"/>
</dbReference>
<keyword evidence="18" id="KW-1185">Reference proteome</keyword>
<dbReference type="InterPro" id="IPR013130">
    <property type="entry name" value="Fe3_Rdtase_TM_dom"/>
</dbReference>
<evidence type="ECO:0000256" key="1">
    <source>
        <dbReference type="ARBA" id="ARBA00001974"/>
    </source>
</evidence>
<evidence type="ECO:0000259" key="14">
    <source>
        <dbReference type="PROSITE" id="PS51384"/>
    </source>
</evidence>
<dbReference type="Pfam" id="PF01794">
    <property type="entry name" value="Ferric_reduct"/>
    <property type="match status" value="1"/>
</dbReference>
<dbReference type="AlphaFoldDB" id="A0A9X1C966"/>
<keyword evidence="5" id="KW-0001">2Fe-2S</keyword>
<evidence type="ECO:0000256" key="3">
    <source>
        <dbReference type="ARBA" id="ARBA00022630"/>
    </source>
</evidence>
<evidence type="ECO:0000256" key="2">
    <source>
        <dbReference type="ARBA" id="ARBA00004141"/>
    </source>
</evidence>
<proteinExistence type="predicted"/>
<evidence type="ECO:0000256" key="13">
    <source>
        <dbReference type="SAM" id="Phobius"/>
    </source>
</evidence>
<evidence type="ECO:0000313" key="15">
    <source>
        <dbReference type="EMBL" id="MBP1840526.1"/>
    </source>
</evidence>
<dbReference type="CDD" id="cd06198">
    <property type="entry name" value="FNR_like_3"/>
    <property type="match status" value="1"/>
</dbReference>
<keyword evidence="6" id="KW-0479">Metal-binding</keyword>
<keyword evidence="9" id="KW-0560">Oxidoreductase</keyword>